<dbReference type="InterPro" id="IPR014284">
    <property type="entry name" value="RNA_pol_sigma-70_dom"/>
</dbReference>
<dbReference type="InterPro" id="IPR032710">
    <property type="entry name" value="NTF2-like_dom_sf"/>
</dbReference>
<dbReference type="InterPro" id="IPR052704">
    <property type="entry name" value="ECF_Sigma-70_Domain"/>
</dbReference>
<dbReference type="Gene3D" id="1.10.1740.10">
    <property type="match status" value="1"/>
</dbReference>
<gene>
    <name evidence="4" type="ORF">E4656_15015</name>
</gene>
<dbReference type="Pfam" id="PF04542">
    <property type="entry name" value="Sigma70_r2"/>
    <property type="match status" value="1"/>
</dbReference>
<dbReference type="NCBIfam" id="TIGR02937">
    <property type="entry name" value="sigma70-ECF"/>
    <property type="match status" value="1"/>
</dbReference>
<dbReference type="NCBIfam" id="NF007214">
    <property type="entry name" value="PRK09636.1"/>
    <property type="match status" value="1"/>
</dbReference>
<feature type="domain" description="RNA polymerase sigma factor 70 region 4 type 2" evidence="3">
    <location>
        <begin position="105"/>
        <end position="157"/>
    </location>
</feature>
<dbReference type="OrthoDB" id="3211555at2"/>
<proteinExistence type="predicted"/>
<protein>
    <submittedName>
        <fullName evidence="4">Sigma-70 family RNA polymerase sigma factor</fullName>
    </submittedName>
</protein>
<dbReference type="InterPro" id="IPR007627">
    <property type="entry name" value="RNA_pol_sigma70_r2"/>
</dbReference>
<accession>A0A4Z0WC66</accession>
<dbReference type="EMBL" id="SRMF01000007">
    <property type="protein sequence ID" value="TGG91805.1"/>
    <property type="molecule type" value="Genomic_DNA"/>
</dbReference>
<reference evidence="4 5" key="1">
    <citation type="submission" date="2019-04" db="EMBL/GenBank/DDBJ databases">
        <title>Natronospirillum operosus gen. nov., sp. nov., a haloalkaliphilic satellite isolated from decaying biomass of laboratory culture of cyanobacterium Geitlerinema sp. and proposal of Natronospirillaceae fam. nov. and Saccharospirillaceae fam. nov.</title>
        <authorList>
            <person name="Kevbrin V."/>
            <person name="Boltyanskaya Y."/>
            <person name="Koziaeva V."/>
            <person name="Grouzdev D.S."/>
            <person name="Park M."/>
            <person name="Cho J."/>
        </authorList>
    </citation>
    <scope>NUCLEOTIDE SEQUENCE [LARGE SCALE GENOMIC DNA]</scope>
    <source>
        <strain evidence="4 5">G-116</strain>
    </source>
</reference>
<dbReference type="Pfam" id="PF08281">
    <property type="entry name" value="Sigma70_r4_2"/>
    <property type="match status" value="1"/>
</dbReference>
<dbReference type="Gene3D" id="1.10.10.10">
    <property type="entry name" value="Winged helix-like DNA-binding domain superfamily/Winged helix DNA-binding domain"/>
    <property type="match status" value="1"/>
</dbReference>
<dbReference type="PANTHER" id="PTHR30173">
    <property type="entry name" value="SIGMA 19 FACTOR"/>
    <property type="match status" value="1"/>
</dbReference>
<dbReference type="SUPFAM" id="SSF88946">
    <property type="entry name" value="Sigma2 domain of RNA polymerase sigma factors"/>
    <property type="match status" value="1"/>
</dbReference>
<dbReference type="InterPro" id="IPR013249">
    <property type="entry name" value="RNA_pol_sigma70_r4_t2"/>
</dbReference>
<evidence type="ECO:0000313" key="5">
    <source>
        <dbReference type="Proteomes" id="UP000297475"/>
    </source>
</evidence>
<feature type="domain" description="RNA polymerase sigma-70 region 2" evidence="2">
    <location>
        <begin position="7"/>
        <end position="71"/>
    </location>
</feature>
<dbReference type="GO" id="GO:0003677">
    <property type="term" value="F:DNA binding"/>
    <property type="evidence" value="ECO:0007669"/>
    <property type="project" value="InterPro"/>
</dbReference>
<dbReference type="Gene3D" id="3.10.450.50">
    <property type="match status" value="1"/>
</dbReference>
<dbReference type="InterPro" id="IPR013325">
    <property type="entry name" value="RNA_pol_sigma_r2"/>
</dbReference>
<organism evidence="4 5">
    <name type="scientific">Natronospirillum operosum</name>
    <dbReference type="NCBI Taxonomy" id="2759953"/>
    <lineage>
        <taxon>Bacteria</taxon>
        <taxon>Pseudomonadati</taxon>
        <taxon>Pseudomonadota</taxon>
        <taxon>Gammaproteobacteria</taxon>
        <taxon>Oceanospirillales</taxon>
        <taxon>Natronospirillaceae</taxon>
        <taxon>Natronospirillum</taxon>
    </lineage>
</organism>
<dbReference type="GO" id="GO:0006352">
    <property type="term" value="P:DNA-templated transcription initiation"/>
    <property type="evidence" value="ECO:0007669"/>
    <property type="project" value="InterPro"/>
</dbReference>
<dbReference type="GO" id="GO:0016987">
    <property type="term" value="F:sigma factor activity"/>
    <property type="evidence" value="ECO:0007669"/>
    <property type="project" value="InterPro"/>
</dbReference>
<dbReference type="SUPFAM" id="SSF88659">
    <property type="entry name" value="Sigma3 and sigma4 domains of RNA polymerase sigma factors"/>
    <property type="match status" value="1"/>
</dbReference>
<evidence type="ECO:0000313" key="4">
    <source>
        <dbReference type="EMBL" id="TGG91805.1"/>
    </source>
</evidence>
<sequence>MSTIDTYQATRTRLFGLAYRLLGSRVEAEDVVQEAWLKWRAVDTAGLSDPEAWLVTVVTRLGIDRQRELKRHRETYKGPWLPEPLLDETEQDAEATMTLASDLSMAFLVTLEALSAEERAAFLLREVFDYSHEDIAGILNKTAAASRQLVSRARARLRDERPRYRVDADQQRQVVTRFIDAMMSEDSEAFARLMAEEVCWVADGGGKAQAASQPVHGIRAATRMAMGLARSWRGRWHVTLVPVNGQPGAILWVDGEVRSVTVLETEGGRVLRIYSVVNPDKLPFNRQLPPLPPG</sequence>
<name>A0A4Z0WC66_9GAMM</name>
<comment type="subunit">
    <text evidence="1">Interacts transiently with the RNA polymerase catalytic core formed by RpoA, RpoB, RpoC and RpoZ (2 alpha, 1 beta, 1 beta' and 1 omega subunit) to form the RNA polymerase holoenzyme that can initiate transcription.</text>
</comment>
<dbReference type="PANTHER" id="PTHR30173:SF36">
    <property type="entry name" value="ECF RNA POLYMERASE SIGMA FACTOR SIGJ"/>
    <property type="match status" value="1"/>
</dbReference>
<evidence type="ECO:0000256" key="1">
    <source>
        <dbReference type="ARBA" id="ARBA00011344"/>
    </source>
</evidence>
<comment type="caution">
    <text evidence="4">The sequence shown here is derived from an EMBL/GenBank/DDBJ whole genome shotgun (WGS) entry which is preliminary data.</text>
</comment>
<dbReference type="InterPro" id="IPR013324">
    <property type="entry name" value="RNA_pol_sigma_r3/r4-like"/>
</dbReference>
<dbReference type="CDD" id="cd06171">
    <property type="entry name" value="Sigma70_r4"/>
    <property type="match status" value="1"/>
</dbReference>
<evidence type="ECO:0000259" key="3">
    <source>
        <dbReference type="Pfam" id="PF08281"/>
    </source>
</evidence>
<dbReference type="SUPFAM" id="SSF54427">
    <property type="entry name" value="NTF2-like"/>
    <property type="match status" value="1"/>
</dbReference>
<dbReference type="AlphaFoldDB" id="A0A4Z0WC66"/>
<keyword evidence="5" id="KW-1185">Reference proteome</keyword>
<evidence type="ECO:0000259" key="2">
    <source>
        <dbReference type="Pfam" id="PF04542"/>
    </source>
</evidence>
<dbReference type="InterPro" id="IPR036388">
    <property type="entry name" value="WH-like_DNA-bd_sf"/>
</dbReference>
<dbReference type="Proteomes" id="UP000297475">
    <property type="component" value="Unassembled WGS sequence"/>
</dbReference>